<dbReference type="InterPro" id="IPR006597">
    <property type="entry name" value="Sel1-like"/>
</dbReference>
<name>A0A368L5K4_9BURK</name>
<dbReference type="AlphaFoldDB" id="A0A368L5K4"/>
<sequence length="254" mass="27832">MLSSRFLQSGDQSCRVRLPPQRRIYHALFTAICCTLLTTFASAAPFKTSLSLNDQAVLAQQQGQLKRARLLFERAAAAGEALAAYNLAIMRLQGEGGTKQRQQGWQMLEALAATELGQPTQLAQFALGRLYENGRYGRQSSLQALEYYRQAARQGHVEAQVSVALLYFSGAPARGEIPGIPEDLRLAAYWFEQAAQQGDVAAQYILASMYEHGHGVTGNLTAAYRWYHAAALQGDVAAIAKLQRLAVSERTASH</sequence>
<dbReference type="InterPro" id="IPR011990">
    <property type="entry name" value="TPR-like_helical_dom_sf"/>
</dbReference>
<dbReference type="SMART" id="SM00671">
    <property type="entry name" value="SEL1"/>
    <property type="match status" value="4"/>
</dbReference>
<protein>
    <submittedName>
        <fullName evidence="1">Sel1 repeat family protein</fullName>
    </submittedName>
</protein>
<comment type="caution">
    <text evidence="1">The sequence shown here is derived from an EMBL/GenBank/DDBJ whole genome shotgun (WGS) entry which is preliminary data.</text>
</comment>
<gene>
    <name evidence="1" type="ORF">DU000_06300</name>
</gene>
<dbReference type="SUPFAM" id="SSF81901">
    <property type="entry name" value="HCP-like"/>
    <property type="match status" value="1"/>
</dbReference>
<organism evidence="1 2">
    <name type="scientific">Parvibium lacunae</name>
    <dbReference type="NCBI Taxonomy" id="1888893"/>
    <lineage>
        <taxon>Bacteria</taxon>
        <taxon>Pseudomonadati</taxon>
        <taxon>Pseudomonadota</taxon>
        <taxon>Betaproteobacteria</taxon>
        <taxon>Burkholderiales</taxon>
        <taxon>Alcaligenaceae</taxon>
        <taxon>Parvibium</taxon>
    </lineage>
</organism>
<accession>A0A368L5K4</accession>
<proteinExistence type="predicted"/>
<dbReference type="EMBL" id="QPGB01000002">
    <property type="protein sequence ID" value="RCS58420.1"/>
    <property type="molecule type" value="Genomic_DNA"/>
</dbReference>
<evidence type="ECO:0000313" key="1">
    <source>
        <dbReference type="EMBL" id="RCS58420.1"/>
    </source>
</evidence>
<dbReference type="InterPro" id="IPR052945">
    <property type="entry name" value="Mitotic_Regulator"/>
</dbReference>
<evidence type="ECO:0000313" key="2">
    <source>
        <dbReference type="Proteomes" id="UP000252357"/>
    </source>
</evidence>
<dbReference type="Pfam" id="PF08238">
    <property type="entry name" value="Sel1"/>
    <property type="match status" value="5"/>
</dbReference>
<dbReference type="PANTHER" id="PTHR43628">
    <property type="entry name" value="ACTIVATOR OF C KINASE PROTEIN 1-RELATED"/>
    <property type="match status" value="1"/>
</dbReference>
<dbReference type="Gene3D" id="1.25.40.10">
    <property type="entry name" value="Tetratricopeptide repeat domain"/>
    <property type="match status" value="2"/>
</dbReference>
<keyword evidence="2" id="KW-1185">Reference proteome</keyword>
<reference evidence="1 2" key="1">
    <citation type="journal article" date="2018" name="Int. J. Syst. Evol. Microbiol.">
        <title>Parvibium lacunae gen. nov., sp. nov., a new member of the family Alcaligenaceae isolated from a freshwater pond.</title>
        <authorList>
            <person name="Chen W.M."/>
            <person name="Xie P.B."/>
            <person name="Hsu M.Y."/>
            <person name="Sheu S.Y."/>
        </authorList>
    </citation>
    <scope>NUCLEOTIDE SEQUENCE [LARGE SCALE GENOMIC DNA]</scope>
    <source>
        <strain evidence="1 2">KMB9</strain>
    </source>
</reference>
<dbReference type="Proteomes" id="UP000252357">
    <property type="component" value="Unassembled WGS sequence"/>
</dbReference>
<dbReference type="PANTHER" id="PTHR43628:SF1">
    <property type="entry name" value="CHITIN SYNTHASE REGULATORY FACTOR 2-RELATED"/>
    <property type="match status" value="1"/>
</dbReference>